<sequence length="124" mass="13753">MENSLVMMACCSPASRPLRDKPITCRHPTCDEIRRALLEAILAGAIRPQGPLTQQLLGVGEIAIHVALHRDGALAWPLTRLMRKTPSLSRRQASGLSIVSRFTSTSASSIFTQPRHFNKMWHVL</sequence>
<dbReference type="EMBL" id="JH603170">
    <property type="protein sequence ID" value="EIC20921.1"/>
    <property type="molecule type" value="Genomic_DNA"/>
</dbReference>
<dbReference type="Proteomes" id="UP000002964">
    <property type="component" value="Unassembled WGS sequence"/>
</dbReference>
<keyword evidence="2" id="KW-1185">Reference proteome</keyword>
<accession>H8Z7J1</accession>
<protein>
    <submittedName>
        <fullName evidence="1">Uncharacterized protein</fullName>
    </submittedName>
</protein>
<reference evidence="1 2" key="2">
    <citation type="submission" date="2011-11" db="EMBL/GenBank/DDBJ databases">
        <authorList>
            <consortium name="US DOE Joint Genome Institute"/>
            <person name="Lucas S."/>
            <person name="Han J."/>
            <person name="Lapidus A."/>
            <person name="Cheng J.-F."/>
            <person name="Goodwin L."/>
            <person name="Pitluck S."/>
            <person name="Peters L."/>
            <person name="Ovchinnikova G."/>
            <person name="Zhang X."/>
            <person name="Detter J.C."/>
            <person name="Han C."/>
            <person name="Tapia R."/>
            <person name="Land M."/>
            <person name="Hauser L."/>
            <person name="Kyrpides N."/>
            <person name="Ivanova N."/>
            <person name="Pagani I."/>
            <person name="Vogl K."/>
            <person name="Liu Z."/>
            <person name="Overmann J."/>
            <person name="Frigaard N.-U."/>
            <person name="Bryant D."/>
            <person name="Woyke T."/>
        </authorList>
    </citation>
    <scope>NUCLEOTIDE SEQUENCE [LARGE SCALE GENOMIC DNA]</scope>
    <source>
        <strain evidence="1 2">970</strain>
    </source>
</reference>
<gene>
    <name evidence="1" type="ORF">Thi970DRAFT_04596</name>
</gene>
<evidence type="ECO:0000313" key="2">
    <source>
        <dbReference type="Proteomes" id="UP000002964"/>
    </source>
</evidence>
<evidence type="ECO:0000313" key="1">
    <source>
        <dbReference type="EMBL" id="EIC20921.1"/>
    </source>
</evidence>
<reference evidence="2" key="1">
    <citation type="submission" date="2011-06" db="EMBL/GenBank/DDBJ databases">
        <authorList>
            <consortium name="US DOE Joint Genome Institute (JGI-PGF)"/>
            <person name="Lucas S."/>
            <person name="Han J."/>
            <person name="Lapidus A."/>
            <person name="Cheng J.-F."/>
            <person name="Goodwin L."/>
            <person name="Pitluck S."/>
            <person name="Peters L."/>
            <person name="Land M.L."/>
            <person name="Hauser L."/>
            <person name="Vogl K."/>
            <person name="Liu Z."/>
            <person name="Overmann J."/>
            <person name="Frigaard N.-U."/>
            <person name="Bryant D.A."/>
            <person name="Woyke T.J."/>
        </authorList>
    </citation>
    <scope>NUCLEOTIDE SEQUENCE [LARGE SCALE GENOMIC DNA]</scope>
    <source>
        <strain evidence="2">970</strain>
    </source>
</reference>
<dbReference type="HOGENOM" id="CLU_2002861_0_0_6"/>
<name>H8Z7J1_9GAMM</name>
<dbReference type="AlphaFoldDB" id="H8Z7J1"/>
<dbReference type="STRING" id="631362.Thi970DRAFT_04596"/>
<proteinExistence type="predicted"/>
<organism evidence="1 2">
    <name type="scientific">Thiorhodovibrio frisius</name>
    <dbReference type="NCBI Taxonomy" id="631362"/>
    <lineage>
        <taxon>Bacteria</taxon>
        <taxon>Pseudomonadati</taxon>
        <taxon>Pseudomonadota</taxon>
        <taxon>Gammaproteobacteria</taxon>
        <taxon>Chromatiales</taxon>
        <taxon>Chromatiaceae</taxon>
        <taxon>Thiorhodovibrio</taxon>
    </lineage>
</organism>